<comment type="caution">
    <text evidence="3">The sequence shown here is derived from an EMBL/GenBank/DDBJ whole genome shotgun (WGS) entry which is preliminary data.</text>
</comment>
<accession>A0A175YKC8</accession>
<dbReference type="Pfam" id="PF00106">
    <property type="entry name" value="adh_short"/>
    <property type="match status" value="1"/>
</dbReference>
<dbReference type="EMBL" id="LNRQ01000008">
    <property type="protein sequence ID" value="KZM83817.1"/>
    <property type="molecule type" value="Genomic_DNA"/>
</dbReference>
<dbReference type="InterPro" id="IPR002347">
    <property type="entry name" value="SDR_fam"/>
</dbReference>
<keyword evidence="2" id="KW-0560">Oxidoreductase</keyword>
<dbReference type="Pfam" id="PF13561">
    <property type="entry name" value="adh_short_C2"/>
    <property type="match status" value="1"/>
</dbReference>
<dbReference type="STRING" id="79200.A0A175YKC8"/>
<dbReference type="OMA" id="LACEWAM"/>
<dbReference type="Gramene" id="KZM83817">
    <property type="protein sequence ID" value="KZM83817"/>
    <property type="gene ID" value="DCAR_028761"/>
</dbReference>
<evidence type="ECO:0000256" key="1">
    <source>
        <dbReference type="ARBA" id="ARBA00022857"/>
    </source>
</evidence>
<keyword evidence="1" id="KW-0521">NADP</keyword>
<proteinExistence type="predicted"/>
<dbReference type="PROSITE" id="PS00061">
    <property type="entry name" value="ADH_SHORT"/>
    <property type="match status" value="2"/>
</dbReference>
<dbReference type="SUPFAM" id="SSF51735">
    <property type="entry name" value="NAD(P)-binding Rossmann-fold domains"/>
    <property type="match status" value="2"/>
</dbReference>
<dbReference type="Gene3D" id="3.40.50.720">
    <property type="entry name" value="NAD(P)-binding Rossmann-like Domain"/>
    <property type="match status" value="2"/>
</dbReference>
<dbReference type="PRINTS" id="PR00081">
    <property type="entry name" value="GDHRDH"/>
</dbReference>
<reference evidence="3" key="1">
    <citation type="journal article" date="2016" name="Nat. Genet.">
        <title>A high-quality carrot genome assembly provides new insights into carotenoid accumulation and asterid genome evolution.</title>
        <authorList>
            <person name="Iorizzo M."/>
            <person name="Ellison S."/>
            <person name="Senalik D."/>
            <person name="Zeng P."/>
            <person name="Satapoomin P."/>
            <person name="Huang J."/>
            <person name="Bowman M."/>
            <person name="Iovene M."/>
            <person name="Sanseverino W."/>
            <person name="Cavagnaro P."/>
            <person name="Yildiz M."/>
            <person name="Macko-Podgorni A."/>
            <person name="Moranska E."/>
            <person name="Grzebelus E."/>
            <person name="Grzebelus D."/>
            <person name="Ashrafi H."/>
            <person name="Zheng Z."/>
            <person name="Cheng S."/>
            <person name="Spooner D."/>
            <person name="Van Deynze A."/>
            <person name="Simon P."/>
        </authorList>
    </citation>
    <scope>NUCLEOTIDE SEQUENCE [LARGE SCALE GENOMIC DNA]</scope>
    <source>
        <tissue evidence="3">Leaf</tissue>
    </source>
</reference>
<dbReference type="PANTHER" id="PTHR42898:SF79">
    <property type="entry name" value="NAD(P)-BINDING ROSSMANN-FOLD PROTEIN"/>
    <property type="match status" value="1"/>
</dbReference>
<dbReference type="InterPro" id="IPR020904">
    <property type="entry name" value="Sc_DH/Rdtase_CS"/>
</dbReference>
<dbReference type="PRINTS" id="PR00080">
    <property type="entry name" value="SDRFAMILY"/>
</dbReference>
<dbReference type="InterPro" id="IPR036291">
    <property type="entry name" value="NAD(P)-bd_dom_sf"/>
</dbReference>
<organism evidence="3">
    <name type="scientific">Daucus carota subsp. sativus</name>
    <name type="common">Carrot</name>
    <dbReference type="NCBI Taxonomy" id="79200"/>
    <lineage>
        <taxon>Eukaryota</taxon>
        <taxon>Viridiplantae</taxon>
        <taxon>Streptophyta</taxon>
        <taxon>Embryophyta</taxon>
        <taxon>Tracheophyta</taxon>
        <taxon>Spermatophyta</taxon>
        <taxon>Magnoliopsida</taxon>
        <taxon>eudicotyledons</taxon>
        <taxon>Gunneridae</taxon>
        <taxon>Pentapetalae</taxon>
        <taxon>asterids</taxon>
        <taxon>campanulids</taxon>
        <taxon>Apiales</taxon>
        <taxon>Apiaceae</taxon>
        <taxon>Apioideae</taxon>
        <taxon>Scandiceae</taxon>
        <taxon>Daucinae</taxon>
        <taxon>Daucus</taxon>
        <taxon>Daucus sect. Daucus</taxon>
    </lineage>
</organism>
<evidence type="ECO:0000256" key="2">
    <source>
        <dbReference type="ARBA" id="ARBA00023002"/>
    </source>
</evidence>
<protein>
    <submittedName>
        <fullName evidence="3">Uncharacterized protein</fullName>
    </submittedName>
</protein>
<gene>
    <name evidence="3" type="ORF">DCAR_028761</name>
</gene>
<dbReference type="PANTHER" id="PTHR42898">
    <property type="entry name" value="TROPINONE REDUCTASE"/>
    <property type="match status" value="1"/>
</dbReference>
<dbReference type="FunFam" id="3.40.50.720:FF:000084">
    <property type="entry name" value="Short-chain dehydrogenase reductase"/>
    <property type="match status" value="2"/>
</dbReference>
<name>A0A175YKC8_DAUCS</name>
<sequence>MAKTITGSGGDKRWSLDGATALVTGGTRGIGHAIVEELAGFGASIYTCSRNQQDIDKCIEEWRIKGFTVTGSVCDLKSRSQREELMNSVASAFDGKLNILVNNAAIVVVKETTEFTAEDMSNMMSINFEASYHLCQIAQPLLKASGTGNIVFISSVAGVVALPMLSIYSSSKGAINQLTKSLACEWAKDNIRVNCVAPWVIKTSILADIELQSEMDLQCKSINPSRKAFLETTMYTRMECNFEIKGPYSPAAAVENKQTESLSTWVQVHCDLNVTIIGSGGDKRWSLDGATALVTGGTHGIGGASRVWSFNLYMFSPSRTQKDVEKCLEEWKMKGFKVTGSVCDLKSRSQREDLMKSVASAFSGKLDILVNNAAIVLSKENVDVTAEDISNIMSINFEAPYHLSQLAQPLLKASEGGNIVFISSVAGLVAFPGKSIYSSSKGAINQLTKNLACEWAKDNIRVNCVAPWVTLTPMLEKLQDETPGLEESINAMVSRTPFPRAAEPTEVSPLVVFLCLPAASYITGQIICVDGGHTVSGY</sequence>
<dbReference type="GO" id="GO:0016616">
    <property type="term" value="F:oxidoreductase activity, acting on the CH-OH group of donors, NAD or NADP as acceptor"/>
    <property type="evidence" value="ECO:0007669"/>
    <property type="project" value="UniProtKB-ARBA"/>
</dbReference>
<dbReference type="AlphaFoldDB" id="A0A175YKC8"/>
<evidence type="ECO:0000313" key="3">
    <source>
        <dbReference type="EMBL" id="KZM83817.1"/>
    </source>
</evidence>
<dbReference type="InterPro" id="IPR045000">
    <property type="entry name" value="TR"/>
</dbReference>